<protein>
    <submittedName>
        <fullName evidence="1">Uncharacterized protein</fullName>
    </submittedName>
</protein>
<dbReference type="EMBL" id="JAIQCJ010001425">
    <property type="protein sequence ID" value="KAJ8789530.1"/>
    <property type="molecule type" value="Genomic_DNA"/>
</dbReference>
<organism evidence="1 2">
    <name type="scientific">Eschrichtius robustus</name>
    <name type="common">California gray whale</name>
    <name type="synonym">Eschrichtius gibbosus</name>
    <dbReference type="NCBI Taxonomy" id="9764"/>
    <lineage>
        <taxon>Eukaryota</taxon>
        <taxon>Metazoa</taxon>
        <taxon>Chordata</taxon>
        <taxon>Craniata</taxon>
        <taxon>Vertebrata</taxon>
        <taxon>Euteleostomi</taxon>
        <taxon>Mammalia</taxon>
        <taxon>Eutheria</taxon>
        <taxon>Laurasiatheria</taxon>
        <taxon>Artiodactyla</taxon>
        <taxon>Whippomorpha</taxon>
        <taxon>Cetacea</taxon>
        <taxon>Mysticeti</taxon>
        <taxon>Eschrichtiidae</taxon>
        <taxon>Eschrichtius</taxon>
    </lineage>
</organism>
<dbReference type="AlphaFoldDB" id="A0AB34HF44"/>
<dbReference type="Proteomes" id="UP001159641">
    <property type="component" value="Unassembled WGS sequence"/>
</dbReference>
<comment type="caution">
    <text evidence="1">The sequence shown here is derived from an EMBL/GenBank/DDBJ whole genome shotgun (WGS) entry which is preliminary data.</text>
</comment>
<evidence type="ECO:0000313" key="1">
    <source>
        <dbReference type="EMBL" id="KAJ8789530.1"/>
    </source>
</evidence>
<proteinExistence type="predicted"/>
<evidence type="ECO:0000313" key="2">
    <source>
        <dbReference type="Proteomes" id="UP001159641"/>
    </source>
</evidence>
<accession>A0AB34HF44</accession>
<gene>
    <name evidence="1" type="ORF">J1605_022057</name>
</gene>
<name>A0AB34HF44_ESCRO</name>
<reference evidence="1 2" key="1">
    <citation type="submission" date="2022-11" db="EMBL/GenBank/DDBJ databases">
        <title>Whole genome sequence of Eschrichtius robustus ER-17-0199.</title>
        <authorList>
            <person name="Bruniche-Olsen A."/>
            <person name="Black A.N."/>
            <person name="Fields C.J."/>
            <person name="Walden K."/>
            <person name="Dewoody J.A."/>
        </authorList>
    </citation>
    <scope>NUCLEOTIDE SEQUENCE [LARGE SCALE GENOMIC DNA]</scope>
    <source>
        <strain evidence="1">ER-17-0199</strain>
        <tissue evidence="1">Blubber</tissue>
    </source>
</reference>
<sequence length="114" mass="12168">MLLSATRVEQNKLLQTLSCGVSLSRVANTGAQNSTVATLSTADNRAERAGDRTAERCGTLPPQAAFNCGKQGSVREVSSASGRMSRQALRKGIITEGNVRTQELNVVLNEYSQL</sequence>
<keyword evidence="2" id="KW-1185">Reference proteome</keyword>